<dbReference type="Pfam" id="PF00364">
    <property type="entry name" value="Biotin_lipoyl"/>
    <property type="match status" value="1"/>
</dbReference>
<feature type="region of interest" description="Disordered" evidence="2">
    <location>
        <begin position="199"/>
        <end position="235"/>
    </location>
</feature>
<evidence type="ECO:0000256" key="2">
    <source>
        <dbReference type="SAM" id="MobiDB-lite"/>
    </source>
</evidence>
<dbReference type="SUPFAM" id="SSF51230">
    <property type="entry name" value="Single hybrid motif"/>
    <property type="match status" value="1"/>
</dbReference>
<dbReference type="OrthoDB" id="537444at2759"/>
<feature type="compositionally biased region" description="Basic and acidic residues" evidence="2">
    <location>
        <begin position="209"/>
        <end position="227"/>
    </location>
</feature>
<evidence type="ECO:0000313" key="5">
    <source>
        <dbReference type="Proteomes" id="UP000325440"/>
    </source>
</evidence>
<dbReference type="GO" id="GO:0045254">
    <property type="term" value="C:pyruvate dehydrogenase complex"/>
    <property type="evidence" value="ECO:0007669"/>
    <property type="project" value="InterPro"/>
</dbReference>
<gene>
    <name evidence="4" type="ORF">CINCED_3A016999</name>
</gene>
<feature type="compositionally biased region" description="Polar residues" evidence="2">
    <location>
        <begin position="384"/>
        <end position="398"/>
    </location>
</feature>
<accession>A0A5E4MC13</accession>
<dbReference type="PANTHER" id="PTHR23151">
    <property type="entry name" value="DIHYDROLIPOAMIDE ACETYL/SUCCINYL-TRANSFERASE-RELATED"/>
    <property type="match status" value="1"/>
</dbReference>
<keyword evidence="1" id="KW-0450">Lipoyl</keyword>
<reference evidence="4 5" key="1">
    <citation type="submission" date="2019-08" db="EMBL/GenBank/DDBJ databases">
        <authorList>
            <person name="Alioto T."/>
            <person name="Alioto T."/>
            <person name="Gomez Garrido J."/>
        </authorList>
    </citation>
    <scope>NUCLEOTIDE SEQUENCE [LARGE SCALE GENOMIC DNA]</scope>
</reference>
<dbReference type="InterPro" id="IPR000089">
    <property type="entry name" value="Biotin_lipoyl"/>
</dbReference>
<dbReference type="Gene3D" id="2.40.50.100">
    <property type="match status" value="1"/>
</dbReference>
<feature type="domain" description="Lipoyl-binding" evidence="3">
    <location>
        <begin position="112"/>
        <end position="190"/>
    </location>
</feature>
<dbReference type="PANTHER" id="PTHR23151:SF90">
    <property type="entry name" value="DIHYDROLIPOYLLYSINE-RESIDUE ACETYLTRANSFERASE COMPONENT OF PYRUVATE DEHYDROGENASE COMPLEX, MITOCHONDRIAL-RELATED"/>
    <property type="match status" value="1"/>
</dbReference>
<evidence type="ECO:0000259" key="3">
    <source>
        <dbReference type="PROSITE" id="PS50968"/>
    </source>
</evidence>
<dbReference type="CDD" id="cd06849">
    <property type="entry name" value="lipoyl_domain"/>
    <property type="match status" value="1"/>
</dbReference>
<dbReference type="EMBL" id="CABPRJ010000120">
    <property type="protein sequence ID" value="VVC27452.1"/>
    <property type="molecule type" value="Genomic_DNA"/>
</dbReference>
<keyword evidence="5" id="KW-1185">Reference proteome</keyword>
<dbReference type="GO" id="GO:0006086">
    <property type="term" value="P:pyruvate decarboxylation to acetyl-CoA"/>
    <property type="evidence" value="ECO:0007669"/>
    <property type="project" value="InterPro"/>
</dbReference>
<proteinExistence type="predicted"/>
<sequence length="593" mass="65422">MEEAFSESGIVYLFYQALNVYGKIWSSSFICNSISYRVNPGGRRSSAVHILSYMPCCGGKALLYISNATDSTNQSVTPRKLEEIFDYANSFAQGKRAILEEININSAAQAVAIEILMPALSPTMSKTGGKIVKWHKKEQDKIEVGDVIAEIETDKAIMEFESVDEGTMAKILVPEGTSGVPVNQLIALILEEEEDQDALNNYTATPSRSNDETKKDEIKKEDKEKPNRGTNMTTENLHKNNMAKVFEQIRKRGENIEQPKLVLKQENKANLALQPNMDAKIISSGSPKNAPKTSQALAAQQKFQAVVDTKSQKTSDSKLNTYELQVTKVLKTLTPEQKEKAGFAFTKANKTSAPQADNKAKLPEAKIWSSTPIKSPQDKHFHSPQKSNDSGISFDTNNSTEVNTTLNATDNLSKTFGAVQKDLMEKHNISVNPVKKKPSPVKDKIVFFNNLSRTSDSQESSSQIGWASRFILHMDTKNQPTPSAPPSPSTMDANKSLLVHMDTKNQPTPSAPPSPSTKDANKSSVGQNDAKKTPAKIIIGPREKRLMDGLKISNDVRKDNKIKKLIELFEPRKDAKLSNVNVKAVSDPSKVKQ</sequence>
<organism evidence="4 5">
    <name type="scientific">Cinara cedri</name>
    <dbReference type="NCBI Taxonomy" id="506608"/>
    <lineage>
        <taxon>Eukaryota</taxon>
        <taxon>Metazoa</taxon>
        <taxon>Ecdysozoa</taxon>
        <taxon>Arthropoda</taxon>
        <taxon>Hexapoda</taxon>
        <taxon>Insecta</taxon>
        <taxon>Pterygota</taxon>
        <taxon>Neoptera</taxon>
        <taxon>Paraneoptera</taxon>
        <taxon>Hemiptera</taxon>
        <taxon>Sternorrhyncha</taxon>
        <taxon>Aphidomorpha</taxon>
        <taxon>Aphidoidea</taxon>
        <taxon>Aphididae</taxon>
        <taxon>Lachninae</taxon>
        <taxon>Cinara</taxon>
    </lineage>
</organism>
<feature type="region of interest" description="Disordered" evidence="2">
    <location>
        <begin position="502"/>
        <end position="541"/>
    </location>
</feature>
<feature type="region of interest" description="Disordered" evidence="2">
    <location>
        <begin position="347"/>
        <end position="398"/>
    </location>
</feature>
<dbReference type="PROSITE" id="PS50968">
    <property type="entry name" value="BIOTINYL_LIPOYL"/>
    <property type="match status" value="1"/>
</dbReference>
<dbReference type="InterPro" id="IPR011053">
    <property type="entry name" value="Single_hybrid_motif"/>
</dbReference>
<dbReference type="FunFam" id="2.40.50.100:FF:000010">
    <property type="entry name" value="Acetyltransferase component of pyruvate dehydrogenase complex"/>
    <property type="match status" value="1"/>
</dbReference>
<evidence type="ECO:0000256" key="1">
    <source>
        <dbReference type="ARBA" id="ARBA00022823"/>
    </source>
</evidence>
<dbReference type="AlphaFoldDB" id="A0A5E4MC13"/>
<dbReference type="InterPro" id="IPR045257">
    <property type="entry name" value="E2/Pdx1"/>
</dbReference>
<dbReference type="Proteomes" id="UP000325440">
    <property type="component" value="Unassembled WGS sequence"/>
</dbReference>
<feature type="compositionally biased region" description="Polar residues" evidence="2">
    <location>
        <begin position="199"/>
        <end position="208"/>
    </location>
</feature>
<evidence type="ECO:0000313" key="4">
    <source>
        <dbReference type="EMBL" id="VVC27452.1"/>
    </source>
</evidence>
<name>A0A5E4MC13_9HEMI</name>
<protein>
    <submittedName>
        <fullName evidence="4">Biotin/lipoyl attachment,Single hybrid motif</fullName>
    </submittedName>
</protein>